<comment type="caution">
    <text evidence="11">The sequence shown here is derived from an EMBL/GenBank/DDBJ whole genome shotgun (WGS) entry which is preliminary data.</text>
</comment>
<feature type="transmembrane region" description="Helical" evidence="9">
    <location>
        <begin position="259"/>
        <end position="280"/>
    </location>
</feature>
<dbReference type="PANTHER" id="PTHR42718">
    <property type="entry name" value="MAJOR FACILITATOR SUPERFAMILY MULTIDRUG TRANSPORTER MFSC"/>
    <property type="match status" value="1"/>
</dbReference>
<dbReference type="PANTHER" id="PTHR42718:SF46">
    <property type="entry name" value="BLR6921 PROTEIN"/>
    <property type="match status" value="1"/>
</dbReference>
<proteinExistence type="predicted"/>
<feature type="transmembrane region" description="Helical" evidence="9">
    <location>
        <begin position="364"/>
        <end position="382"/>
    </location>
</feature>
<evidence type="ECO:0000256" key="8">
    <source>
        <dbReference type="SAM" id="MobiDB-lite"/>
    </source>
</evidence>
<evidence type="ECO:0000256" key="5">
    <source>
        <dbReference type="ARBA" id="ARBA00022989"/>
    </source>
</evidence>
<dbReference type="InterPro" id="IPR011701">
    <property type="entry name" value="MFS"/>
</dbReference>
<evidence type="ECO:0000256" key="6">
    <source>
        <dbReference type="ARBA" id="ARBA00023136"/>
    </source>
</evidence>
<dbReference type="GO" id="GO:0022857">
    <property type="term" value="F:transmembrane transporter activity"/>
    <property type="evidence" value="ECO:0007669"/>
    <property type="project" value="InterPro"/>
</dbReference>
<keyword evidence="4 9" id="KW-0812">Transmembrane</keyword>
<feature type="transmembrane region" description="Helical" evidence="9">
    <location>
        <begin position="402"/>
        <end position="423"/>
    </location>
</feature>
<dbReference type="Pfam" id="PF07690">
    <property type="entry name" value="MFS_1"/>
    <property type="match status" value="1"/>
</dbReference>
<comment type="subcellular location">
    <subcellularLocation>
        <location evidence="1">Cell membrane</location>
        <topology evidence="1">Multi-pass membrane protein</topology>
    </subcellularLocation>
</comment>
<keyword evidence="7" id="KW-0046">Antibiotic resistance</keyword>
<dbReference type="GO" id="GO:0046677">
    <property type="term" value="P:response to antibiotic"/>
    <property type="evidence" value="ECO:0007669"/>
    <property type="project" value="UniProtKB-KW"/>
</dbReference>
<dbReference type="EMBL" id="LGKG01000001">
    <property type="protein sequence ID" value="KPC67198.1"/>
    <property type="molecule type" value="Genomic_DNA"/>
</dbReference>
<evidence type="ECO:0000256" key="4">
    <source>
        <dbReference type="ARBA" id="ARBA00022692"/>
    </source>
</evidence>
<dbReference type="Proteomes" id="UP000037982">
    <property type="component" value="Unassembled WGS sequence"/>
</dbReference>
<feature type="transmembrane region" description="Helical" evidence="9">
    <location>
        <begin position="322"/>
        <end position="343"/>
    </location>
</feature>
<feature type="domain" description="Major facilitator superfamily (MFS) profile" evidence="10">
    <location>
        <begin position="31"/>
        <end position="424"/>
    </location>
</feature>
<feature type="transmembrane region" description="Helical" evidence="9">
    <location>
        <begin position="65"/>
        <end position="85"/>
    </location>
</feature>
<evidence type="ECO:0000313" key="11">
    <source>
        <dbReference type="EMBL" id="KPC67198.1"/>
    </source>
</evidence>
<evidence type="ECO:0000259" key="10">
    <source>
        <dbReference type="PROSITE" id="PS50850"/>
    </source>
</evidence>
<protein>
    <recommendedName>
        <fullName evidence="10">Major facilitator superfamily (MFS) profile domain-containing protein</fullName>
    </recommendedName>
</protein>
<keyword evidence="6 9" id="KW-0472">Membrane</keyword>
<dbReference type="PROSITE" id="PS50850">
    <property type="entry name" value="MFS"/>
    <property type="match status" value="1"/>
</dbReference>
<keyword evidence="5 9" id="KW-1133">Transmembrane helix</keyword>
<dbReference type="AlphaFoldDB" id="A0A0N0Y282"/>
<dbReference type="SUPFAM" id="SSF103473">
    <property type="entry name" value="MFS general substrate transporter"/>
    <property type="match status" value="1"/>
</dbReference>
<evidence type="ECO:0000256" key="1">
    <source>
        <dbReference type="ARBA" id="ARBA00004651"/>
    </source>
</evidence>
<keyword evidence="2" id="KW-0813">Transport</keyword>
<dbReference type="Gene3D" id="1.20.1250.20">
    <property type="entry name" value="MFS general substrate transporter like domains"/>
    <property type="match status" value="1"/>
</dbReference>
<feature type="transmembrane region" description="Helical" evidence="9">
    <location>
        <begin position="231"/>
        <end position="253"/>
    </location>
</feature>
<accession>A0A0N0Y282</accession>
<evidence type="ECO:0000313" key="12">
    <source>
        <dbReference type="Proteomes" id="UP000037982"/>
    </source>
</evidence>
<dbReference type="CDD" id="cd17321">
    <property type="entry name" value="MFS_MMR_MDR_like"/>
    <property type="match status" value="1"/>
</dbReference>
<feature type="transmembrane region" description="Helical" evidence="9">
    <location>
        <begin position="292"/>
        <end position="310"/>
    </location>
</feature>
<sequence length="431" mass="44226">MAQASASSSPSAPATHAGQGPVRWRPGQWLLLSVLAGNMLIDALEVSVVLVTLPTIGHAFHLSTWATQWVMGGFALGFGAALIPGARLTTALGRRPVYLTALLAFTAASLAGGLATDPVVLTVTRVVKGVCAALTAPTGLAIITTTFREGPERSRAISVYSFFGAIGFTAGLLLSGLLTPAGWRWVFLFPAPVALLLLLLGVRYIPRDGRRVPSPAVPLRRLLRNGRLMRSALGAAVLNGTFLGLLFIVTFRLQTVRGWTPWGTALAFLPACVPLAVSALRSGPLVRRFGTPRLIALGAAAACAGDVLALRTAALDAPYPTGLLPVTALVGAGFVFAFVALNTQAGGSVPAEQRGTAIALYQTAVQFGAVLMLGSVSALLAAGHPGRAVGADALAAAYRPPLLLVAAVAAAGLLIALGGLVAAGSRRRPPR</sequence>
<keyword evidence="3" id="KW-1003">Cell membrane</keyword>
<keyword evidence="12" id="KW-1185">Reference proteome</keyword>
<name>A0A0N0Y282_9ACTN</name>
<gene>
    <name evidence="11" type="ORF">ADL29_00255</name>
</gene>
<feature type="compositionally biased region" description="Low complexity" evidence="8">
    <location>
        <begin position="1"/>
        <end position="14"/>
    </location>
</feature>
<organism evidence="11 12">
    <name type="scientific">Streptomyces chattanoogensis</name>
    <dbReference type="NCBI Taxonomy" id="66876"/>
    <lineage>
        <taxon>Bacteria</taxon>
        <taxon>Bacillati</taxon>
        <taxon>Actinomycetota</taxon>
        <taxon>Actinomycetes</taxon>
        <taxon>Kitasatosporales</taxon>
        <taxon>Streptomycetaceae</taxon>
        <taxon>Streptomyces</taxon>
    </lineage>
</organism>
<dbReference type="PATRIC" id="fig|66876.3.peg.58"/>
<dbReference type="InterPro" id="IPR036259">
    <property type="entry name" value="MFS_trans_sf"/>
</dbReference>
<feature type="transmembrane region" description="Helical" evidence="9">
    <location>
        <begin position="127"/>
        <end position="147"/>
    </location>
</feature>
<feature type="transmembrane region" description="Helical" evidence="9">
    <location>
        <begin position="29"/>
        <end position="53"/>
    </location>
</feature>
<evidence type="ECO:0000256" key="9">
    <source>
        <dbReference type="SAM" id="Phobius"/>
    </source>
</evidence>
<feature type="transmembrane region" description="Helical" evidence="9">
    <location>
        <begin position="159"/>
        <end position="179"/>
    </location>
</feature>
<dbReference type="GO" id="GO:0005886">
    <property type="term" value="C:plasma membrane"/>
    <property type="evidence" value="ECO:0007669"/>
    <property type="project" value="UniProtKB-SubCell"/>
</dbReference>
<feature type="transmembrane region" description="Helical" evidence="9">
    <location>
        <begin position="185"/>
        <end position="205"/>
    </location>
</feature>
<dbReference type="RefSeq" id="WP_078970685.1">
    <property type="nucleotide sequence ID" value="NZ_LGKG01000001.1"/>
</dbReference>
<feature type="transmembrane region" description="Helical" evidence="9">
    <location>
        <begin position="97"/>
        <end position="115"/>
    </location>
</feature>
<dbReference type="InterPro" id="IPR020846">
    <property type="entry name" value="MFS_dom"/>
</dbReference>
<evidence type="ECO:0000256" key="7">
    <source>
        <dbReference type="ARBA" id="ARBA00023251"/>
    </source>
</evidence>
<feature type="region of interest" description="Disordered" evidence="8">
    <location>
        <begin position="1"/>
        <end position="20"/>
    </location>
</feature>
<reference evidence="12" key="1">
    <citation type="submission" date="2015-07" db="EMBL/GenBank/DDBJ databases">
        <authorList>
            <person name="Ju K.-S."/>
            <person name="Doroghazi J.R."/>
            <person name="Metcalf W.W."/>
        </authorList>
    </citation>
    <scope>NUCLEOTIDE SEQUENCE [LARGE SCALE GENOMIC DNA]</scope>
    <source>
        <strain evidence="12">NRRL ISP-5002</strain>
    </source>
</reference>
<evidence type="ECO:0000256" key="2">
    <source>
        <dbReference type="ARBA" id="ARBA00022448"/>
    </source>
</evidence>
<evidence type="ECO:0000256" key="3">
    <source>
        <dbReference type="ARBA" id="ARBA00022475"/>
    </source>
</evidence>